<dbReference type="SMART" id="SM00357">
    <property type="entry name" value="CSP"/>
    <property type="match status" value="1"/>
</dbReference>
<dbReference type="OrthoDB" id="72963at2"/>
<evidence type="ECO:0000313" key="5">
    <source>
        <dbReference type="EMBL" id="TFB54689.1"/>
    </source>
</evidence>
<evidence type="ECO:0000256" key="2">
    <source>
        <dbReference type="SAM" id="MobiDB-lite"/>
    </source>
</evidence>
<organism evidence="5 6">
    <name type="scientific">Cryobacterium tagatosivorans</name>
    <dbReference type="NCBI Taxonomy" id="1259199"/>
    <lineage>
        <taxon>Bacteria</taxon>
        <taxon>Bacillati</taxon>
        <taxon>Actinomycetota</taxon>
        <taxon>Actinomycetes</taxon>
        <taxon>Micrococcales</taxon>
        <taxon>Microbacteriaceae</taxon>
        <taxon>Cryobacterium</taxon>
    </lineage>
</organism>
<dbReference type="InterPro" id="IPR002059">
    <property type="entry name" value="CSP_DNA-bd"/>
</dbReference>
<keyword evidence="6" id="KW-1185">Reference proteome</keyword>
<name>A0A4R8UHP1_9MICO</name>
<dbReference type="Gene3D" id="2.40.50.140">
    <property type="entry name" value="Nucleic acid-binding proteins"/>
    <property type="match status" value="1"/>
</dbReference>
<feature type="transmembrane region" description="Helical" evidence="3">
    <location>
        <begin position="116"/>
        <end position="135"/>
    </location>
</feature>
<dbReference type="Pfam" id="PF06961">
    <property type="entry name" value="DUF1294"/>
    <property type="match status" value="1"/>
</dbReference>
<evidence type="ECO:0000256" key="1">
    <source>
        <dbReference type="ARBA" id="ARBA00022553"/>
    </source>
</evidence>
<keyword evidence="3" id="KW-1133">Transmembrane helix</keyword>
<dbReference type="GO" id="GO:0005737">
    <property type="term" value="C:cytoplasm"/>
    <property type="evidence" value="ECO:0007669"/>
    <property type="project" value="TreeGrafter"/>
</dbReference>
<dbReference type="InterPro" id="IPR010718">
    <property type="entry name" value="DUF1294"/>
</dbReference>
<dbReference type="PANTHER" id="PTHR12962:SF1">
    <property type="entry name" value="COLD SHOCK DOMAIN-CONTAINING PROTEIN CG9705"/>
    <property type="match status" value="1"/>
</dbReference>
<reference evidence="5 6" key="1">
    <citation type="submission" date="2019-03" db="EMBL/GenBank/DDBJ databases">
        <title>Genomics of glacier-inhabiting Cryobacterium strains.</title>
        <authorList>
            <person name="Liu Q."/>
            <person name="Xin Y.-H."/>
        </authorList>
    </citation>
    <scope>NUCLEOTIDE SEQUENCE [LARGE SCALE GENOMIC DNA]</scope>
    <source>
        <strain evidence="5 6">Sr47</strain>
    </source>
</reference>
<keyword evidence="3" id="KW-0812">Transmembrane</keyword>
<evidence type="ECO:0000256" key="3">
    <source>
        <dbReference type="SAM" id="Phobius"/>
    </source>
</evidence>
<comment type="caution">
    <text evidence="5">The sequence shown here is derived from an EMBL/GenBank/DDBJ whole genome shotgun (WGS) entry which is preliminary data.</text>
</comment>
<feature type="domain" description="CSD" evidence="4">
    <location>
        <begin position="7"/>
        <end position="72"/>
    </location>
</feature>
<feature type="transmembrane region" description="Helical" evidence="3">
    <location>
        <begin position="183"/>
        <end position="204"/>
    </location>
</feature>
<dbReference type="PROSITE" id="PS51857">
    <property type="entry name" value="CSD_2"/>
    <property type="match status" value="1"/>
</dbReference>
<dbReference type="SUPFAM" id="SSF50249">
    <property type="entry name" value="Nucleic acid-binding proteins"/>
    <property type="match status" value="1"/>
</dbReference>
<protein>
    <submittedName>
        <fullName evidence="5">DUF1294 domain-containing protein</fullName>
    </submittedName>
</protein>
<dbReference type="CDD" id="cd04458">
    <property type="entry name" value="CSP_CDS"/>
    <property type="match status" value="1"/>
</dbReference>
<dbReference type="InterPro" id="IPR052069">
    <property type="entry name" value="Ca-reg_mRNA-binding_domain"/>
</dbReference>
<dbReference type="Pfam" id="PF00313">
    <property type="entry name" value="CSD"/>
    <property type="match status" value="1"/>
</dbReference>
<dbReference type="RefSeq" id="WP_134488187.1">
    <property type="nucleotide sequence ID" value="NZ_SOEZ01000017.1"/>
</dbReference>
<feature type="transmembrane region" description="Helical" evidence="3">
    <location>
        <begin position="93"/>
        <end position="110"/>
    </location>
</feature>
<dbReference type="InterPro" id="IPR011129">
    <property type="entry name" value="CSD"/>
</dbReference>
<dbReference type="PANTHER" id="PTHR12962">
    <property type="entry name" value="CALCIUM-REGULATED HEAT STABLE PROTEIN CRHSP-24-RELATED"/>
    <property type="match status" value="1"/>
</dbReference>
<gene>
    <name evidence="5" type="ORF">E3O23_03385</name>
</gene>
<feature type="region of interest" description="Disordered" evidence="2">
    <location>
        <begin position="70"/>
        <end position="89"/>
    </location>
</feature>
<evidence type="ECO:0000259" key="4">
    <source>
        <dbReference type="PROSITE" id="PS51857"/>
    </source>
</evidence>
<evidence type="ECO:0000313" key="6">
    <source>
        <dbReference type="Proteomes" id="UP000297866"/>
    </source>
</evidence>
<keyword evidence="3" id="KW-0472">Membrane</keyword>
<dbReference type="EMBL" id="SOEZ01000017">
    <property type="protein sequence ID" value="TFB54689.1"/>
    <property type="molecule type" value="Genomic_DNA"/>
</dbReference>
<dbReference type="GO" id="GO:0003730">
    <property type="term" value="F:mRNA 3'-UTR binding"/>
    <property type="evidence" value="ECO:0007669"/>
    <property type="project" value="TreeGrafter"/>
</dbReference>
<proteinExistence type="predicted"/>
<keyword evidence="1" id="KW-0597">Phosphoprotein</keyword>
<accession>A0A4R8UHP1</accession>
<dbReference type="InterPro" id="IPR012340">
    <property type="entry name" value="NA-bd_OB-fold"/>
</dbReference>
<dbReference type="Proteomes" id="UP000297866">
    <property type="component" value="Unassembled WGS sequence"/>
</dbReference>
<dbReference type="GO" id="GO:0043488">
    <property type="term" value="P:regulation of mRNA stability"/>
    <property type="evidence" value="ECO:0007669"/>
    <property type="project" value="TreeGrafter"/>
</dbReference>
<dbReference type="AlphaFoldDB" id="A0A4R8UHP1"/>
<sequence>MGPAVKRVEGTLTAWNDERGFGFISATHGGERTFVHIKAFAPSSARPAVGDVLSFEVELSREGKRRARRVLARGRSRGESPARPGTRRSSGPGTYLAILAFAIGYLLISLVWPLPYWVAGIYLGVSILSFIVYAADKSAARGGRRRVPESTLFFLGFAGGWPGAVVAQQVLRHKTQKASFRSVFWATVVANVAVFVVFATPLFAEFAAWTTRPL</sequence>